<dbReference type="Gene3D" id="1.10.3730.20">
    <property type="match status" value="1"/>
</dbReference>
<keyword evidence="5 6" id="KW-0472">Membrane</keyword>
<proteinExistence type="inferred from homology"/>
<gene>
    <name evidence="8" type="ORF">FGG15_18135</name>
</gene>
<feature type="transmembrane region" description="Helical" evidence="6">
    <location>
        <begin position="69"/>
        <end position="91"/>
    </location>
</feature>
<organism evidence="8 9">
    <name type="scientific">Flagellimonas algicola</name>
    <dbReference type="NCBI Taxonomy" id="2583815"/>
    <lineage>
        <taxon>Bacteria</taxon>
        <taxon>Pseudomonadati</taxon>
        <taxon>Bacteroidota</taxon>
        <taxon>Flavobacteriia</taxon>
        <taxon>Flavobacteriales</taxon>
        <taxon>Flavobacteriaceae</taxon>
        <taxon>Flagellimonas</taxon>
    </lineage>
</organism>
<dbReference type="RefSeq" id="WP_138838998.1">
    <property type="nucleotide sequence ID" value="NZ_VCNI01000004.1"/>
</dbReference>
<accession>A0ABY2WGM9</accession>
<keyword evidence="3 6" id="KW-0812">Transmembrane</keyword>
<comment type="similarity">
    <text evidence="2">Belongs to the EamA transporter family.</text>
</comment>
<keyword evidence="9" id="KW-1185">Reference proteome</keyword>
<dbReference type="SUPFAM" id="SSF103481">
    <property type="entry name" value="Multidrug resistance efflux transporter EmrE"/>
    <property type="match status" value="2"/>
</dbReference>
<feature type="transmembrane region" description="Helical" evidence="6">
    <location>
        <begin position="245"/>
        <end position="266"/>
    </location>
</feature>
<evidence type="ECO:0000256" key="3">
    <source>
        <dbReference type="ARBA" id="ARBA00022692"/>
    </source>
</evidence>
<dbReference type="Proteomes" id="UP000751614">
    <property type="component" value="Unassembled WGS sequence"/>
</dbReference>
<feature type="transmembrane region" description="Helical" evidence="6">
    <location>
        <begin position="9"/>
        <end position="26"/>
    </location>
</feature>
<evidence type="ECO:0000256" key="5">
    <source>
        <dbReference type="ARBA" id="ARBA00023136"/>
    </source>
</evidence>
<feature type="transmembrane region" description="Helical" evidence="6">
    <location>
        <begin position="185"/>
        <end position="204"/>
    </location>
</feature>
<reference evidence="8 9" key="1">
    <citation type="submission" date="2019-05" db="EMBL/GenBank/DDBJ databases">
        <title>Flagellimonas sp. AsT0115, sp. nov., isolated from a marine red algae, Asparagopsis taxiformis.</title>
        <authorList>
            <person name="Kim J."/>
            <person name="Jeong S.E."/>
            <person name="Jeon C.O."/>
        </authorList>
    </citation>
    <scope>NUCLEOTIDE SEQUENCE [LARGE SCALE GENOMIC DNA]</scope>
    <source>
        <strain evidence="8 9">AsT0115</strain>
    </source>
</reference>
<feature type="domain" description="EamA" evidence="7">
    <location>
        <begin position="154"/>
        <end position="289"/>
    </location>
</feature>
<dbReference type="PANTHER" id="PTHR32322">
    <property type="entry name" value="INNER MEMBRANE TRANSPORTER"/>
    <property type="match status" value="1"/>
</dbReference>
<dbReference type="InterPro" id="IPR050638">
    <property type="entry name" value="AA-Vitamin_Transporters"/>
</dbReference>
<evidence type="ECO:0000256" key="2">
    <source>
        <dbReference type="ARBA" id="ARBA00007362"/>
    </source>
</evidence>
<feature type="domain" description="EamA" evidence="7">
    <location>
        <begin position="8"/>
        <end position="137"/>
    </location>
</feature>
<comment type="subcellular location">
    <subcellularLocation>
        <location evidence="1">Membrane</location>
        <topology evidence="1">Multi-pass membrane protein</topology>
    </subcellularLocation>
</comment>
<name>A0ABY2WGM9_9FLAO</name>
<feature type="transmembrane region" description="Helical" evidence="6">
    <location>
        <begin position="123"/>
        <end position="140"/>
    </location>
</feature>
<evidence type="ECO:0000256" key="4">
    <source>
        <dbReference type="ARBA" id="ARBA00022989"/>
    </source>
</evidence>
<comment type="caution">
    <text evidence="8">The sequence shown here is derived from an EMBL/GenBank/DDBJ whole genome shotgun (WGS) entry which is preliminary data.</text>
</comment>
<feature type="transmembrane region" description="Helical" evidence="6">
    <location>
        <begin position="97"/>
        <end position="118"/>
    </location>
</feature>
<feature type="transmembrane region" description="Helical" evidence="6">
    <location>
        <begin position="216"/>
        <end position="238"/>
    </location>
</feature>
<evidence type="ECO:0000313" key="9">
    <source>
        <dbReference type="Proteomes" id="UP000751614"/>
    </source>
</evidence>
<feature type="transmembrane region" description="Helical" evidence="6">
    <location>
        <begin position="38"/>
        <end position="57"/>
    </location>
</feature>
<evidence type="ECO:0000256" key="1">
    <source>
        <dbReference type="ARBA" id="ARBA00004141"/>
    </source>
</evidence>
<keyword evidence="4 6" id="KW-1133">Transmembrane helix</keyword>
<dbReference type="InterPro" id="IPR037185">
    <property type="entry name" value="EmrE-like"/>
</dbReference>
<dbReference type="EMBL" id="VCNI01000004">
    <property type="protein sequence ID" value="TMU50719.1"/>
    <property type="molecule type" value="Genomic_DNA"/>
</dbReference>
<evidence type="ECO:0000256" key="6">
    <source>
        <dbReference type="SAM" id="Phobius"/>
    </source>
</evidence>
<sequence length="307" mass="33791">MKGKRPQPWLIYALTTMMFWGFWGAFTNVPAQNGFPDTLIYCVWALTMLVPTVFILKRSKARIQLDKKSLLYGFIVGFLGAGGQMVLFYSLTIGPAYLIFPIISLSPVVTIVLSFFLLRERTGWMGAIGILLAMIALPLFEYSENNPDNDNGTLWFILSIIILIAWGVQAFFLKLANRTMQVSSIFFYMAIAGIDLIPVAIYMTDFSQEINWGINGPFLAAGIQILNSVGVLCLVYAFRTGKAIVVSPLTNAGAPLITTVISMLFLGLVPGWAKITGILFAVTATFLLALDSEKVDGGNNDFNQPLK</sequence>
<feature type="transmembrane region" description="Helical" evidence="6">
    <location>
        <begin position="272"/>
        <end position="290"/>
    </location>
</feature>
<evidence type="ECO:0000313" key="8">
    <source>
        <dbReference type="EMBL" id="TMU50719.1"/>
    </source>
</evidence>
<dbReference type="InterPro" id="IPR000620">
    <property type="entry name" value="EamA_dom"/>
</dbReference>
<evidence type="ECO:0000259" key="7">
    <source>
        <dbReference type="Pfam" id="PF00892"/>
    </source>
</evidence>
<feature type="transmembrane region" description="Helical" evidence="6">
    <location>
        <begin position="152"/>
        <end position="173"/>
    </location>
</feature>
<protein>
    <submittedName>
        <fullName evidence="8">DMT family transporter</fullName>
    </submittedName>
</protein>
<dbReference type="PANTHER" id="PTHR32322:SF2">
    <property type="entry name" value="EAMA DOMAIN-CONTAINING PROTEIN"/>
    <property type="match status" value="1"/>
</dbReference>
<dbReference type="Pfam" id="PF00892">
    <property type="entry name" value="EamA"/>
    <property type="match status" value="2"/>
</dbReference>